<gene>
    <name evidence="8" type="ORF">ALO91_01296</name>
</gene>
<dbReference type="InterPro" id="IPR001789">
    <property type="entry name" value="Sig_transdc_resp-reg_receiver"/>
</dbReference>
<dbReference type="PANTHER" id="PTHR32071">
    <property type="entry name" value="TRANSCRIPTIONAL REGULATORY PROTEIN"/>
    <property type="match status" value="1"/>
</dbReference>
<keyword evidence="1 6" id="KW-0597">Phosphoprotein</keyword>
<organism evidence="8 9">
    <name type="scientific">Pseudomonas syringae pv. aceris</name>
    <dbReference type="NCBI Taxonomy" id="199198"/>
    <lineage>
        <taxon>Bacteria</taxon>
        <taxon>Pseudomonadati</taxon>
        <taxon>Pseudomonadota</taxon>
        <taxon>Gammaproteobacteria</taxon>
        <taxon>Pseudomonadales</taxon>
        <taxon>Pseudomonadaceae</taxon>
        <taxon>Pseudomonas</taxon>
        <taxon>Pseudomonas syringae</taxon>
    </lineage>
</organism>
<keyword evidence="5" id="KW-0804">Transcription</keyword>
<evidence type="ECO:0000256" key="4">
    <source>
        <dbReference type="ARBA" id="ARBA00023125"/>
    </source>
</evidence>
<reference evidence="8 9" key="1">
    <citation type="submission" date="2015-09" db="EMBL/GenBank/DDBJ databases">
        <title>Genome announcement of multiple Pseudomonas syringae strains.</title>
        <authorList>
            <person name="Thakur S."/>
            <person name="Wang P.W."/>
            <person name="Gong Y."/>
            <person name="Weir B.S."/>
            <person name="Guttman D.S."/>
        </authorList>
    </citation>
    <scope>NUCLEOTIDE SEQUENCE [LARGE SCALE GENOMIC DNA]</scope>
    <source>
        <strain evidence="8 9">ICMP2802</strain>
    </source>
</reference>
<dbReference type="AlphaFoldDB" id="A0A0L8IRZ4"/>
<evidence type="ECO:0000259" key="7">
    <source>
        <dbReference type="PROSITE" id="PS50110"/>
    </source>
</evidence>
<evidence type="ECO:0000256" key="6">
    <source>
        <dbReference type="PROSITE-ProRule" id="PRU00169"/>
    </source>
</evidence>
<dbReference type="PRINTS" id="PR01590">
    <property type="entry name" value="HTHFIS"/>
</dbReference>
<evidence type="ECO:0000256" key="5">
    <source>
        <dbReference type="ARBA" id="ARBA00023163"/>
    </source>
</evidence>
<evidence type="ECO:0000313" key="8">
    <source>
        <dbReference type="EMBL" id="KPW11342.1"/>
    </source>
</evidence>
<protein>
    <submittedName>
        <fullName evidence="8">Helix-turn-helix, Fis-type</fullName>
    </submittedName>
</protein>
<keyword evidence="4" id="KW-0238">DNA-binding</keyword>
<dbReference type="CDD" id="cd17563">
    <property type="entry name" value="REC_RegA-like"/>
    <property type="match status" value="1"/>
</dbReference>
<proteinExistence type="predicted"/>
<evidence type="ECO:0000256" key="1">
    <source>
        <dbReference type="ARBA" id="ARBA00022553"/>
    </source>
</evidence>
<dbReference type="SMART" id="SM00448">
    <property type="entry name" value="REC"/>
    <property type="match status" value="1"/>
</dbReference>
<dbReference type="PATRIC" id="fig|199198.4.peg.1240"/>
<dbReference type="InterPro" id="IPR002197">
    <property type="entry name" value="HTH_Fis"/>
</dbReference>
<dbReference type="Gene3D" id="3.40.50.2300">
    <property type="match status" value="1"/>
</dbReference>
<dbReference type="FunFam" id="3.40.50.2300:FF:000205">
    <property type="entry name" value="Two-component system response regulator"/>
    <property type="match status" value="1"/>
</dbReference>
<dbReference type="EMBL" id="LJPM01000523">
    <property type="protein sequence ID" value="KPW11342.1"/>
    <property type="molecule type" value="Genomic_DNA"/>
</dbReference>
<evidence type="ECO:0000256" key="3">
    <source>
        <dbReference type="ARBA" id="ARBA00023015"/>
    </source>
</evidence>
<dbReference type="PANTHER" id="PTHR32071:SF57">
    <property type="entry name" value="C4-DICARBOXYLATE TRANSPORT TRANSCRIPTIONAL REGULATORY PROTEIN DCTD"/>
    <property type="match status" value="1"/>
</dbReference>
<dbReference type="SUPFAM" id="SSF52172">
    <property type="entry name" value="CheY-like"/>
    <property type="match status" value="1"/>
</dbReference>
<dbReference type="FunFam" id="1.10.10.60:FF:000036">
    <property type="entry name" value="Two-component system response regulator"/>
    <property type="match status" value="1"/>
</dbReference>
<name>A0A0L8IRZ4_PSESX</name>
<keyword evidence="3" id="KW-0805">Transcription regulation</keyword>
<sequence>MSDDDIQVEGEELPHLLLVDDDATFTRVMARAMSRRGFRVSTAGSAEEGLALAQQDIPEYAALDLKMDGDSGLVLLPKLLEMDPEMRVVILTGYSSIATAVEAIKRGACNYLCKPADADDVLAALLSEHANLDTLVPENPMSVDRLQWEHIQRVLTEHEGNISATARALGMHRRTLQRKLQKRPVRR</sequence>
<dbReference type="Proteomes" id="UP000050297">
    <property type="component" value="Unassembled WGS sequence"/>
</dbReference>
<dbReference type="Pfam" id="PF00072">
    <property type="entry name" value="Response_reg"/>
    <property type="match status" value="1"/>
</dbReference>
<dbReference type="PROSITE" id="PS50110">
    <property type="entry name" value="RESPONSE_REGULATORY"/>
    <property type="match status" value="1"/>
</dbReference>
<dbReference type="GO" id="GO:0043565">
    <property type="term" value="F:sequence-specific DNA binding"/>
    <property type="evidence" value="ECO:0007669"/>
    <property type="project" value="InterPro"/>
</dbReference>
<evidence type="ECO:0000256" key="2">
    <source>
        <dbReference type="ARBA" id="ARBA00023012"/>
    </source>
</evidence>
<feature type="domain" description="Response regulatory" evidence="7">
    <location>
        <begin position="15"/>
        <end position="129"/>
    </location>
</feature>
<accession>A0A0L8IRZ4</accession>
<comment type="caution">
    <text evidence="8">The sequence shown here is derived from an EMBL/GenBank/DDBJ whole genome shotgun (WGS) entry which is preliminary data.</text>
</comment>
<dbReference type="RefSeq" id="WP_003400057.1">
    <property type="nucleotide sequence ID" value="NZ_LGAR01000103.1"/>
</dbReference>
<keyword evidence="2" id="KW-0902">Two-component regulatory system</keyword>
<dbReference type="Pfam" id="PF02954">
    <property type="entry name" value="HTH_8"/>
    <property type="match status" value="1"/>
</dbReference>
<dbReference type="InterPro" id="IPR011006">
    <property type="entry name" value="CheY-like_superfamily"/>
</dbReference>
<dbReference type="GO" id="GO:0000160">
    <property type="term" value="P:phosphorelay signal transduction system"/>
    <property type="evidence" value="ECO:0007669"/>
    <property type="project" value="UniProtKB-KW"/>
</dbReference>
<evidence type="ECO:0000313" key="9">
    <source>
        <dbReference type="Proteomes" id="UP000050297"/>
    </source>
</evidence>
<feature type="modified residue" description="4-aspartylphosphate" evidence="6">
    <location>
        <position position="64"/>
    </location>
</feature>
<dbReference type="Gene3D" id="1.10.10.60">
    <property type="entry name" value="Homeodomain-like"/>
    <property type="match status" value="1"/>
</dbReference>